<evidence type="ECO:0000313" key="1">
    <source>
        <dbReference type="EMBL" id="AJT42295.1"/>
    </source>
</evidence>
<dbReference type="KEGG" id="ari:UM93_13795"/>
<accession>A0A0D4C1L7</accession>
<dbReference type="RefSeq" id="WP_045076114.1">
    <property type="nucleotide sequence ID" value="NZ_CP011005.1"/>
</dbReference>
<dbReference type="Pfam" id="PF08922">
    <property type="entry name" value="DUF1905"/>
    <property type="match status" value="1"/>
</dbReference>
<dbReference type="InterPro" id="IPR037079">
    <property type="entry name" value="AF2212/PG0164-like_sf"/>
</dbReference>
<dbReference type="Gene3D" id="2.40.30.100">
    <property type="entry name" value="AF2212/PG0164-like"/>
    <property type="match status" value="1"/>
</dbReference>
<dbReference type="OrthoDB" id="9808666at2"/>
<organism evidence="1 2">
    <name type="scientific">Psychromicrobium lacuslunae</name>
    <dbReference type="NCBI Taxonomy" id="1618207"/>
    <lineage>
        <taxon>Bacteria</taxon>
        <taxon>Bacillati</taxon>
        <taxon>Actinomycetota</taxon>
        <taxon>Actinomycetes</taxon>
        <taxon>Micrococcales</taxon>
        <taxon>Micrococcaceae</taxon>
        <taxon>Psychromicrobium</taxon>
    </lineage>
</organism>
<dbReference type="Proteomes" id="UP000061839">
    <property type="component" value="Chromosome"/>
</dbReference>
<sequence>MQFEFSGQVIHWRGPSPFHFVRLPDDQAEEIRSVSSAVTYGWGMIPVQATVGATSWKTSLFPKDGGYLLPLRDFVRVNEDLEVGEAVDALIEI</sequence>
<dbReference type="HOGENOM" id="CLU_154638_1_1_11"/>
<dbReference type="EMBL" id="CP011005">
    <property type="protein sequence ID" value="AJT42295.1"/>
    <property type="molecule type" value="Genomic_DNA"/>
</dbReference>
<keyword evidence="2" id="KW-1185">Reference proteome</keyword>
<proteinExistence type="predicted"/>
<protein>
    <recommendedName>
        <fullName evidence="3">DUF1905 domain-containing protein</fullName>
    </recommendedName>
</protein>
<dbReference type="AlphaFoldDB" id="A0A0D4C1L7"/>
<dbReference type="STRING" id="1618207.UM93_13795"/>
<dbReference type="SUPFAM" id="SSF141694">
    <property type="entry name" value="AF2212/PG0164-like"/>
    <property type="match status" value="1"/>
</dbReference>
<gene>
    <name evidence="1" type="ORF">UM93_13795</name>
</gene>
<name>A0A0D4C1L7_9MICC</name>
<dbReference type="PATRIC" id="fig|1618207.4.peg.2802"/>
<reference evidence="1 2" key="1">
    <citation type="journal article" date="2015" name="Genome Announc.">
        <title>Complete Genome Sequencing of Protease-Producing Novel Arthrobacter sp. Strain IHBB 11108 Using PacBio Single-Molecule Real-Time Sequencing Technology.</title>
        <authorList>
            <person name="Kiran S."/>
            <person name="Swarnkar M.K."/>
            <person name="Pal M."/>
            <person name="Thakur R."/>
            <person name="Tewari R."/>
            <person name="Singh A.K."/>
            <person name="Gulati A."/>
        </authorList>
    </citation>
    <scope>NUCLEOTIDE SEQUENCE [LARGE SCALE GENOMIC DNA]</scope>
    <source>
        <strain evidence="1 2">IHBB 11108</strain>
    </source>
</reference>
<dbReference type="InterPro" id="IPR015018">
    <property type="entry name" value="DUF1905"/>
</dbReference>
<evidence type="ECO:0000313" key="2">
    <source>
        <dbReference type="Proteomes" id="UP000061839"/>
    </source>
</evidence>
<evidence type="ECO:0008006" key="3">
    <source>
        <dbReference type="Google" id="ProtNLM"/>
    </source>
</evidence>